<organism evidence="1 2">
    <name type="scientific">Raineyella antarctica</name>
    <dbReference type="NCBI Taxonomy" id="1577474"/>
    <lineage>
        <taxon>Bacteria</taxon>
        <taxon>Bacillati</taxon>
        <taxon>Actinomycetota</taxon>
        <taxon>Actinomycetes</taxon>
        <taxon>Propionibacteriales</taxon>
        <taxon>Propionibacteriaceae</taxon>
        <taxon>Raineyella</taxon>
    </lineage>
</organism>
<evidence type="ECO:0000313" key="1">
    <source>
        <dbReference type="EMBL" id="SDC09799.1"/>
    </source>
</evidence>
<dbReference type="EMBL" id="FMYF01000024">
    <property type="protein sequence ID" value="SDC09799.1"/>
    <property type="molecule type" value="Genomic_DNA"/>
</dbReference>
<dbReference type="AlphaFoldDB" id="A0A1G6ITI0"/>
<sequence>MRGVAHTEATDNISCDIIADMDTSTAEEIARVFAPVGAALHSVMPRGVSLANDMMGLSGLSPVTYRTLYVHNVVGCTHNLLGLADIGDWVLDPKASKKQLHLSRGPWSVRMLSTTYEGMVPTAGPNQARRAFYSNPSVVSRPGQQALVEQHGFIIAWTLDDASGDIELELVHTLSPWKHGHAEQIDLRMPLLPSEGDLSTLRFVPSDDDDLEGLGLIDPRGRFQRGTRNGFGATS</sequence>
<protein>
    <submittedName>
        <fullName evidence="1">Uncharacterized protein</fullName>
    </submittedName>
</protein>
<accession>A0A1G6ITI0</accession>
<reference evidence="1 2" key="1">
    <citation type="submission" date="2016-06" db="EMBL/GenBank/DDBJ databases">
        <authorList>
            <person name="Olsen C.W."/>
            <person name="Carey S."/>
            <person name="Hinshaw L."/>
            <person name="Karasin A.I."/>
        </authorList>
    </citation>
    <scope>NUCLEOTIDE SEQUENCE [LARGE SCALE GENOMIC DNA]</scope>
    <source>
        <strain evidence="1 2">LZ-22</strain>
    </source>
</reference>
<proteinExistence type="predicted"/>
<keyword evidence="2" id="KW-1185">Reference proteome</keyword>
<name>A0A1G6ITI0_9ACTN</name>
<dbReference type="Proteomes" id="UP000199086">
    <property type="component" value="Unassembled WGS sequence"/>
</dbReference>
<gene>
    <name evidence="1" type="ORF">GA0111570_1242</name>
</gene>
<evidence type="ECO:0000313" key="2">
    <source>
        <dbReference type="Proteomes" id="UP000199086"/>
    </source>
</evidence>